<comment type="caution">
    <text evidence="1">The sequence shown here is derived from an EMBL/GenBank/DDBJ whole genome shotgun (WGS) entry which is preliminary data.</text>
</comment>
<dbReference type="EMBL" id="AMWJ02000001">
    <property type="protein sequence ID" value="NNJ15878.1"/>
    <property type="molecule type" value="Genomic_DNA"/>
</dbReference>
<protein>
    <submittedName>
        <fullName evidence="1">Uncharacterized protein</fullName>
    </submittedName>
</protein>
<evidence type="ECO:0000313" key="1">
    <source>
        <dbReference type="EMBL" id="NNJ15878.1"/>
    </source>
</evidence>
<evidence type="ECO:0000313" key="2">
    <source>
        <dbReference type="Proteomes" id="UP000010448"/>
    </source>
</evidence>
<name>L1LRX8_9PSED</name>
<keyword evidence="2" id="KW-1185">Reference proteome</keyword>
<sequence>MYKNHHAQRLASLKREAEQKASNIQHLQAEIDWFDSFDQETNHSRLAKVQRDGQVLREQLAQVEAGLSAARSELTQARGTAEAGWSPLHWFSSERSVAKRQVDTVEVRLRQLEQRRKGLASGLDDSERLELRLLADLQRYRAFDSLQARSTIVLMSEELHRLQGVSEEVRQASERWEAAAGEVFRYWKTAHDQLQALETDIVDAECYIDALANAATGRERAIIHARCEERFGNGQGSPDRVLRDRQGQQRKLLRDEEKLKRRLRDIVRLLDNEIRNLVVDGNNLCYFNEEGGKQRFIGLDALRALIPRLALNYGVTLVFDPGIRSQLGLTDSALQSAFPQARVLVMPRTVGADHPVLAAAEFDAETYVISNDHFGEFPDMAVVREQRVLHALLHRDSVQVPQLQVLVPC</sequence>
<dbReference type="RefSeq" id="WP_009408083.1">
    <property type="nucleotide sequence ID" value="NZ_AMWJ02000001.1"/>
</dbReference>
<organism evidence="1 2">
    <name type="scientific">Pseudomonas bharatica CSV86</name>
    <dbReference type="NCBI Taxonomy" id="1005395"/>
    <lineage>
        <taxon>Bacteria</taxon>
        <taxon>Pseudomonadati</taxon>
        <taxon>Pseudomonadota</taxon>
        <taxon>Gammaproteobacteria</taxon>
        <taxon>Pseudomonadales</taxon>
        <taxon>Pseudomonadaceae</taxon>
        <taxon>Pseudomonas</taxon>
        <taxon>Pseudomonas bharatica</taxon>
    </lineage>
</organism>
<accession>L1LRX8</accession>
<reference evidence="1 2" key="1">
    <citation type="journal article" date="2013" name="Genome Announc.">
        <title>Genome Sequence of Naphthalene-Degrading Soil Bacterium Pseudomonas putida CSV86.</title>
        <authorList>
            <person name="Phale P.S."/>
            <person name="Paliwal V."/>
            <person name="Raju S.C."/>
            <person name="Modak A."/>
            <person name="Purohit H.J."/>
        </authorList>
    </citation>
    <scope>NUCLEOTIDE SEQUENCE [LARGE SCALE GENOMIC DNA]</scope>
    <source>
        <strain evidence="1 2">CSV86</strain>
    </source>
</reference>
<proteinExistence type="predicted"/>
<dbReference type="AlphaFoldDB" id="L1LRX8"/>
<dbReference type="Proteomes" id="UP000010448">
    <property type="component" value="Unassembled WGS sequence"/>
</dbReference>
<dbReference type="OrthoDB" id="5196680at2"/>
<gene>
    <name evidence="1" type="ORF">CSV86_011865</name>
</gene>